<name>A0A815KJA9_ADIRI</name>
<feature type="compositionally biased region" description="Polar residues" evidence="1">
    <location>
        <begin position="171"/>
        <end position="188"/>
    </location>
</feature>
<dbReference type="AlphaFoldDB" id="A0A815KJA9"/>
<dbReference type="Proteomes" id="UP000663852">
    <property type="component" value="Unassembled WGS sequence"/>
</dbReference>
<feature type="region of interest" description="Disordered" evidence="1">
    <location>
        <begin position="171"/>
        <end position="257"/>
    </location>
</feature>
<dbReference type="PANTHER" id="PTHR34649">
    <property type="entry name" value="CILIA- AND FLAGELLA-ASSOCIATED PROTEIN 99"/>
    <property type="match status" value="1"/>
</dbReference>
<gene>
    <name evidence="3" type="ORF">EDS130_LOCUS12574</name>
    <name evidence="4" type="ORF">XAT740_LOCUS33925</name>
</gene>
<accession>A0A815KJA9</accession>
<dbReference type="InterPro" id="IPR039341">
    <property type="entry name" value="CFAP99"/>
</dbReference>
<reference evidence="4" key="1">
    <citation type="submission" date="2021-02" db="EMBL/GenBank/DDBJ databases">
        <authorList>
            <person name="Nowell W R."/>
        </authorList>
    </citation>
    <scope>NUCLEOTIDE SEQUENCE</scope>
</reference>
<feature type="compositionally biased region" description="Basic and acidic residues" evidence="1">
    <location>
        <begin position="207"/>
        <end position="217"/>
    </location>
</feature>
<feature type="transmembrane region" description="Helical" evidence="2">
    <location>
        <begin position="88"/>
        <end position="105"/>
    </location>
</feature>
<feature type="compositionally biased region" description="Basic and acidic residues" evidence="1">
    <location>
        <begin position="227"/>
        <end position="237"/>
    </location>
</feature>
<organism evidence="4 5">
    <name type="scientific">Adineta ricciae</name>
    <name type="common">Rotifer</name>
    <dbReference type="NCBI Taxonomy" id="249248"/>
    <lineage>
        <taxon>Eukaryota</taxon>
        <taxon>Metazoa</taxon>
        <taxon>Spiralia</taxon>
        <taxon>Gnathifera</taxon>
        <taxon>Rotifera</taxon>
        <taxon>Eurotatoria</taxon>
        <taxon>Bdelloidea</taxon>
        <taxon>Adinetida</taxon>
        <taxon>Adinetidae</taxon>
        <taxon>Adineta</taxon>
    </lineage>
</organism>
<sequence length="554" mass="65617">MTERDRSEYNDLFHHCVRVLDEYDDKMSEKAFLDEYVQSHQVSNPSFISIVLTDCIRHGPLLKILLDTFYKTIDEINLRKSEQNSHKVLIYLIFFQLDSIGFPFFREIILSIRLRQTSELLQFLVNEAHLSTIKSECMNLYEEEYINTQIMRVIPRYLADLRDLAKKVKEQTSMIRPTSEPTKFQPFNLTKPKPTPKVNQCQPVPKPRTDRQKDRKTISRHQSLQSLKEKSTNDDQRNPQPNRFRASPAPMKSQTSKIPVKSNIATVLKENQFYKKQEDNVRRRLNDFEAGGKDAGEFLHWQQSKQKQDYEEELQTIERKKLEGKISYEEAILAKQRVTNENRRRADELKRQTREKIQVYVQEKLQKEQHTKQLIEEVMDGRDNVKLSQQKLRQYKTDFAKQYKEDVKQLMKQTLDEAETDMQHRIELIQQIRAIESIPIARSKPIDLTSTAGHSLHDEMSISELRQRLERLKSEREKEREARHERIIREKQIKEKSLTNTAQRIAKHRNESTAQSAIKKSRETSAPPSLDRHNCELQQHLQSRKAERLTKENL</sequence>
<dbReference type="EMBL" id="CAJNOJ010000048">
    <property type="protein sequence ID" value="CAF0955625.1"/>
    <property type="molecule type" value="Genomic_DNA"/>
</dbReference>
<dbReference type="PANTHER" id="PTHR34649:SF1">
    <property type="entry name" value="CILIA- AND FLAGELLA-ASSOCIATED PROTEIN 99"/>
    <property type="match status" value="1"/>
</dbReference>
<comment type="caution">
    <text evidence="4">The sequence shown here is derived from an EMBL/GenBank/DDBJ whole genome shotgun (WGS) entry which is preliminary data.</text>
</comment>
<dbReference type="OrthoDB" id="10262255at2759"/>
<evidence type="ECO:0000313" key="5">
    <source>
        <dbReference type="Proteomes" id="UP000663828"/>
    </source>
</evidence>
<keyword evidence="2" id="KW-0472">Membrane</keyword>
<feature type="region of interest" description="Disordered" evidence="1">
    <location>
        <begin position="498"/>
        <end position="535"/>
    </location>
</feature>
<evidence type="ECO:0000256" key="1">
    <source>
        <dbReference type="SAM" id="MobiDB-lite"/>
    </source>
</evidence>
<keyword evidence="2" id="KW-0812">Transmembrane</keyword>
<evidence type="ECO:0000256" key="2">
    <source>
        <dbReference type="SAM" id="Phobius"/>
    </source>
</evidence>
<evidence type="ECO:0000313" key="3">
    <source>
        <dbReference type="EMBL" id="CAF0955625.1"/>
    </source>
</evidence>
<evidence type="ECO:0000313" key="4">
    <source>
        <dbReference type="EMBL" id="CAF1397020.1"/>
    </source>
</evidence>
<keyword evidence="5" id="KW-1185">Reference proteome</keyword>
<keyword evidence="2" id="KW-1133">Transmembrane helix</keyword>
<dbReference type="EMBL" id="CAJNOR010003277">
    <property type="protein sequence ID" value="CAF1397020.1"/>
    <property type="molecule type" value="Genomic_DNA"/>
</dbReference>
<dbReference type="Proteomes" id="UP000663828">
    <property type="component" value="Unassembled WGS sequence"/>
</dbReference>
<proteinExistence type="predicted"/>
<protein>
    <submittedName>
        <fullName evidence="4">Uncharacterized protein</fullName>
    </submittedName>
</protein>